<reference evidence="2 3" key="1">
    <citation type="submission" date="2016-04" db="EMBL/GenBank/DDBJ databases">
        <title>A degradative enzymes factory behind the ericoid mycorrhizal symbiosis.</title>
        <authorList>
            <consortium name="DOE Joint Genome Institute"/>
            <person name="Martino E."/>
            <person name="Morin E."/>
            <person name="Grelet G."/>
            <person name="Kuo A."/>
            <person name="Kohler A."/>
            <person name="Daghino S."/>
            <person name="Barry K."/>
            <person name="Choi C."/>
            <person name="Cichocki N."/>
            <person name="Clum A."/>
            <person name="Copeland A."/>
            <person name="Hainaut M."/>
            <person name="Haridas S."/>
            <person name="Labutti K."/>
            <person name="Lindquist E."/>
            <person name="Lipzen A."/>
            <person name="Khouja H.-R."/>
            <person name="Murat C."/>
            <person name="Ohm R."/>
            <person name="Olson A."/>
            <person name="Spatafora J."/>
            <person name="Veneault-Fourrey C."/>
            <person name="Henrissat B."/>
            <person name="Grigoriev I."/>
            <person name="Martin F."/>
            <person name="Perotto S."/>
        </authorList>
    </citation>
    <scope>NUCLEOTIDE SEQUENCE [LARGE SCALE GENOMIC DNA]</scope>
    <source>
        <strain evidence="2 3">F</strain>
    </source>
</reference>
<protein>
    <recommendedName>
        <fullName evidence="4">Mediator complex subunit 11</fullName>
    </recommendedName>
</protein>
<proteinExistence type="predicted"/>
<keyword evidence="3" id="KW-1185">Reference proteome</keyword>
<feature type="compositionally biased region" description="Basic and acidic residues" evidence="1">
    <location>
        <begin position="108"/>
        <end position="119"/>
    </location>
</feature>
<feature type="region of interest" description="Disordered" evidence="1">
    <location>
        <begin position="1"/>
        <end position="35"/>
    </location>
</feature>
<gene>
    <name evidence="2" type="ORF">L207DRAFT_509836</name>
</gene>
<evidence type="ECO:0000313" key="2">
    <source>
        <dbReference type="EMBL" id="PMD43328.1"/>
    </source>
</evidence>
<dbReference type="OrthoDB" id="5326237at2759"/>
<name>A0A2J6RXT1_HYAVF</name>
<evidence type="ECO:0000313" key="3">
    <source>
        <dbReference type="Proteomes" id="UP000235786"/>
    </source>
</evidence>
<evidence type="ECO:0000256" key="1">
    <source>
        <dbReference type="SAM" id="MobiDB-lite"/>
    </source>
</evidence>
<dbReference type="AlphaFoldDB" id="A0A2J6RXT1"/>
<organism evidence="2 3">
    <name type="scientific">Hyaloscypha variabilis (strain UAMH 11265 / GT02V1 / F)</name>
    <name type="common">Meliniomyces variabilis</name>
    <dbReference type="NCBI Taxonomy" id="1149755"/>
    <lineage>
        <taxon>Eukaryota</taxon>
        <taxon>Fungi</taxon>
        <taxon>Dikarya</taxon>
        <taxon>Ascomycota</taxon>
        <taxon>Pezizomycotina</taxon>
        <taxon>Leotiomycetes</taxon>
        <taxon>Helotiales</taxon>
        <taxon>Hyaloscyphaceae</taxon>
        <taxon>Hyaloscypha</taxon>
        <taxon>Hyaloscypha variabilis</taxon>
    </lineage>
</organism>
<dbReference type="EMBL" id="KZ613942">
    <property type="protein sequence ID" value="PMD43328.1"/>
    <property type="molecule type" value="Genomic_DNA"/>
</dbReference>
<dbReference type="STRING" id="1149755.A0A2J6RXT1"/>
<dbReference type="Proteomes" id="UP000235786">
    <property type="component" value="Unassembled WGS sequence"/>
</dbReference>
<feature type="region of interest" description="Disordered" evidence="1">
    <location>
        <begin position="108"/>
        <end position="137"/>
    </location>
</feature>
<accession>A0A2J6RXT1</accession>
<evidence type="ECO:0008006" key="4">
    <source>
        <dbReference type="Google" id="ProtNLM"/>
    </source>
</evidence>
<sequence>MATVSQDDSKVPPDQPVAENGNNPAANVGEDEWDEEKLEKAMQTLKEMHIQLRGLRTTIPRLIAPLATKQSSPETLYRDFTQSTKTANQEVQQFRQLMNNEESLKVLEQARKSRAERPNGIKPWKVTQDPDWATRGP</sequence>